<sequence length="91" mass="10022">MFCLPGARRHSKTYSRLWLIVVLLLEGMRGEARWIDLKALQPAFIPGLRNIGQVNLGQGRPGAAASRVTLGQVSSGWAVARKHRRGIYGPD</sequence>
<gene>
    <name evidence="1" type="ORF">MSZNOR_0202</name>
</gene>
<dbReference type="EMBL" id="OX458333">
    <property type="protein sequence ID" value="CAI8726936.1"/>
    <property type="molecule type" value="Genomic_DNA"/>
</dbReference>
<protein>
    <submittedName>
        <fullName evidence="1">Uncharacterized protein</fullName>
    </submittedName>
</protein>
<evidence type="ECO:0000313" key="2">
    <source>
        <dbReference type="Proteomes" id="UP001162030"/>
    </source>
</evidence>
<reference evidence="1 2" key="1">
    <citation type="submission" date="2023-03" db="EMBL/GenBank/DDBJ databases">
        <authorList>
            <person name="Pearce D."/>
        </authorList>
    </citation>
    <scope>NUCLEOTIDE SEQUENCE [LARGE SCALE GENOMIC DNA]</scope>
    <source>
        <strain evidence="1">Msz</strain>
    </source>
</reference>
<evidence type="ECO:0000313" key="1">
    <source>
        <dbReference type="EMBL" id="CAI8726936.1"/>
    </source>
</evidence>
<keyword evidence="2" id="KW-1185">Reference proteome</keyword>
<organism evidence="1 2">
    <name type="scientific">Methylocaldum szegediense</name>
    <dbReference type="NCBI Taxonomy" id="73780"/>
    <lineage>
        <taxon>Bacteria</taxon>
        <taxon>Pseudomonadati</taxon>
        <taxon>Pseudomonadota</taxon>
        <taxon>Gammaproteobacteria</taxon>
        <taxon>Methylococcales</taxon>
        <taxon>Methylococcaceae</taxon>
        <taxon>Methylocaldum</taxon>
    </lineage>
</organism>
<name>A0ABM9HW69_9GAMM</name>
<proteinExistence type="predicted"/>
<dbReference type="Proteomes" id="UP001162030">
    <property type="component" value="Chromosome"/>
</dbReference>
<accession>A0ABM9HW69</accession>